<dbReference type="EMBL" id="MN813687">
    <property type="protein sequence ID" value="QHB37412.1"/>
    <property type="molecule type" value="Genomic_DNA"/>
</dbReference>
<dbReference type="KEGG" id="vg:77924803"/>
<evidence type="ECO:0000313" key="3">
    <source>
        <dbReference type="Proteomes" id="UP000463915"/>
    </source>
</evidence>
<dbReference type="Proteomes" id="UP000463915">
    <property type="component" value="Segment"/>
</dbReference>
<proteinExistence type="predicted"/>
<evidence type="ECO:0000313" key="2">
    <source>
        <dbReference type="EMBL" id="QHB37412.1"/>
    </source>
</evidence>
<gene>
    <name evidence="2" type="primary">5</name>
    <name evidence="2" type="ORF">SEA_ONYINYE_5</name>
</gene>
<dbReference type="GeneID" id="77924803"/>
<evidence type="ECO:0000256" key="1">
    <source>
        <dbReference type="SAM" id="MobiDB-lite"/>
    </source>
</evidence>
<keyword evidence="3" id="KW-1185">Reference proteome</keyword>
<dbReference type="RefSeq" id="YP_010649254.1">
    <property type="nucleotide sequence ID" value="NC_070765.1"/>
</dbReference>
<protein>
    <submittedName>
        <fullName evidence="2">Uncharacterized protein</fullName>
    </submittedName>
</protein>
<sequence>MAGKIKRLARRALHPIPRVVDNTEALAIRQHAIDESHHPIRHSDMPGGPGTFSPYGNSNFR</sequence>
<reference evidence="2 3" key="1">
    <citation type="submission" date="2019-12" db="EMBL/GenBank/DDBJ databases">
        <authorList>
            <person name="Ayuk M.A."/>
            <person name="Robinson C.J."/>
            <person name="Anderson W.A."/>
            <person name="Ullah H."/>
            <person name="Gugssa A."/>
            <person name="Somiranjan G."/>
            <person name="Allen A."/>
            <person name="Lourds M.F."/>
            <person name="Quagraine B.K."/>
            <person name="Smith M."/>
            <person name="Moore M."/>
            <person name="Oliver J."/>
            <person name="Irabor E."/>
            <person name="Roy S.D."/>
            <person name="Bassey G."/>
            <person name="Louis B.N."/>
            <person name="Adu D."/>
            <person name="Akhimien C.E."/>
            <person name="Annor K."/>
            <person name="Archibald A."/>
            <person name="Ashagre K.C."/>
            <person name="Baity M.R."/>
            <person name="Barnes K.J."/>
            <person name="Barrios L.E."/>
            <person name="Black A.C."/>
            <person name="Bowen'Kauth M.S."/>
            <person name="Bowman K.N."/>
            <person name="Breaux D.L."/>
            <person name="Brooks J.A."/>
            <person name="Bwayili H.A."/>
            <person name="Caine T."/>
            <person name="Williams A.Y."/>
            <person name="Norris L.J."/>
            <person name="Nwozo E.O."/>
            <person name="Prosper P.L."/>
            <person name="Rankin N.A."/>
            <person name="Richardson K.M."/>
            <person name="Robinson D.M."/>
            <person name="Salters D.J."/>
            <person name="Savage M.A."/>
            <person name="Solomon S.M."/>
            <person name="Williams L.R."/>
            <person name="Curtis N."/>
            <person name="Garlena R.A."/>
            <person name="Russell D.A."/>
            <person name="Pope W.H."/>
            <person name="Jacobs-Sera D."/>
            <person name="Hatfull G.F."/>
        </authorList>
    </citation>
    <scope>NUCLEOTIDE SEQUENCE [LARGE SCALE GENOMIC DNA]</scope>
</reference>
<name>A0A6B9L6W2_9CAUD</name>
<accession>A0A6B9L6W2</accession>
<feature type="compositionally biased region" description="Basic and acidic residues" evidence="1">
    <location>
        <begin position="32"/>
        <end position="44"/>
    </location>
</feature>
<organism evidence="2 3">
    <name type="scientific">Mycobacterium phage Onyinye</name>
    <dbReference type="NCBI Taxonomy" id="2686235"/>
    <lineage>
        <taxon>Viruses</taxon>
        <taxon>Duplodnaviria</taxon>
        <taxon>Heunggongvirae</taxon>
        <taxon>Uroviricota</taxon>
        <taxon>Caudoviricetes</taxon>
        <taxon>Onyinyevirus</taxon>
        <taxon>Onyinyevirus onyinye</taxon>
    </lineage>
</organism>
<feature type="region of interest" description="Disordered" evidence="1">
    <location>
        <begin position="32"/>
        <end position="61"/>
    </location>
</feature>